<name>A0A3Q2D5P6_CYPVA</name>
<dbReference type="OrthoDB" id="10036964at2759"/>
<dbReference type="GeneID" id="107090843"/>
<evidence type="ECO:0000256" key="16">
    <source>
        <dbReference type="SAM" id="Phobius"/>
    </source>
</evidence>
<keyword evidence="19" id="KW-1185">Reference proteome</keyword>
<keyword evidence="11" id="KW-0325">Glycoprotein</keyword>
<comment type="subcellular location">
    <subcellularLocation>
        <location evidence="2">Cell membrane</location>
        <topology evidence="2">Multi-pass membrane protein</topology>
    </subcellularLocation>
</comment>
<dbReference type="CDD" id="cd14995">
    <property type="entry name" value="7tmA_TRH-R"/>
    <property type="match status" value="1"/>
</dbReference>
<accession>A0A3Q2D5P6</accession>
<feature type="transmembrane region" description="Helical" evidence="16">
    <location>
        <begin position="274"/>
        <end position="290"/>
    </location>
</feature>
<dbReference type="PRINTS" id="PR01846">
    <property type="entry name" value="TRHRFAMILY"/>
</dbReference>
<dbReference type="PROSITE" id="PS50262">
    <property type="entry name" value="G_PROTEIN_RECEP_F1_2"/>
    <property type="match status" value="1"/>
</dbReference>
<dbReference type="InterPro" id="IPR002120">
    <property type="entry name" value="TRH_rcpt_1"/>
</dbReference>
<reference evidence="18" key="2">
    <citation type="submission" date="2025-09" db="UniProtKB">
        <authorList>
            <consortium name="Ensembl"/>
        </authorList>
    </citation>
    <scope>IDENTIFICATION</scope>
</reference>
<feature type="compositionally biased region" description="Low complexity" evidence="15">
    <location>
        <begin position="245"/>
        <end position="269"/>
    </location>
</feature>
<proteinExistence type="inferred from homology"/>
<dbReference type="CTD" id="569382"/>
<comment type="function">
    <text evidence="1">Receptor for thyrotropin-releasing hormone (TRH). Upon ligand binding, this G-protein-coupled receptor triggers activation of the phosphatidylinositol (IP3)-calcium-protein kinase C (PKC) pathway.</text>
</comment>
<evidence type="ECO:0000256" key="10">
    <source>
        <dbReference type="ARBA" id="ARBA00023170"/>
    </source>
</evidence>
<dbReference type="GO" id="GO:0004997">
    <property type="term" value="F:thyrotropin-releasing hormone receptor activity"/>
    <property type="evidence" value="ECO:0007669"/>
    <property type="project" value="InterPro"/>
</dbReference>
<dbReference type="Ensembl" id="ENSCVAT00000021606.1">
    <property type="protein sequence ID" value="ENSCVAP00000013921.1"/>
    <property type="gene ID" value="ENSCVAG00000016489.1"/>
</dbReference>
<feature type="transmembrane region" description="Helical" evidence="16">
    <location>
        <begin position="199"/>
        <end position="222"/>
    </location>
</feature>
<dbReference type="InterPro" id="IPR017452">
    <property type="entry name" value="GPCR_Rhodpsn_7TM"/>
</dbReference>
<dbReference type="SUPFAM" id="SSF81321">
    <property type="entry name" value="Family A G protein-coupled receptor-like"/>
    <property type="match status" value="1"/>
</dbReference>
<dbReference type="PANTHER" id="PTHR46061">
    <property type="entry name" value="THYROTROPIN-RELEASING HORMONE RECEPTOR"/>
    <property type="match status" value="1"/>
</dbReference>
<evidence type="ECO:0000256" key="1">
    <source>
        <dbReference type="ARBA" id="ARBA00004100"/>
    </source>
</evidence>
<sequence length="414" mass="46141">MENSSSSSSSLPDLNQTQVQNDGIWTDNSIQYKVLSSLLLLLICALGIVGNIMVILVVSITKHMRTPTNCYLVSLAVADLMVLTAAGLPAIPESIFASWVFGRSGCLVITYLQYLGINASSCSITAFTIERYIAICHPIKAQFLCTLSRAKKIILLVWAFTSIYCVMWFYLSDTEEKVFANVTVVLCGYRVPRKFYLPIYFFDFGVFFVLPLLLSAVLYGLIARILFLNPLPSDPKDKKKKGATSSNNNQAANKSNSCKNSRHSSSTATSRRQVTKMLAVVVILFAVLWMPYRTLVVVNSFLDEPYLDNWFILFCKICIYLNSAINPVIYNAMSQKFRAAFRKICRCRGKGSDKPAAYSVALTYSAVKDTSLVESTDHYTTELEELTVTDELLSDQKAMFSDTCGCGKVNFSHD</sequence>
<keyword evidence="9" id="KW-1015">Disulfide bond</keyword>
<protein>
    <recommendedName>
        <fullName evidence="3">Thyrotropin-releasing hormone receptor</fullName>
    </recommendedName>
    <alternativeName>
        <fullName evidence="13">Thyroliberin receptor</fullName>
    </alternativeName>
</protein>
<evidence type="ECO:0000256" key="2">
    <source>
        <dbReference type="ARBA" id="ARBA00004651"/>
    </source>
</evidence>
<dbReference type="GO" id="GO:0005886">
    <property type="term" value="C:plasma membrane"/>
    <property type="evidence" value="ECO:0007669"/>
    <property type="project" value="UniProtKB-SubCell"/>
</dbReference>
<dbReference type="PROSITE" id="PS00237">
    <property type="entry name" value="G_PROTEIN_RECEP_F1_1"/>
    <property type="match status" value="1"/>
</dbReference>
<feature type="transmembrane region" description="Helical" evidence="16">
    <location>
        <begin position="153"/>
        <end position="171"/>
    </location>
</feature>
<feature type="region of interest" description="Disordered" evidence="15">
    <location>
        <begin position="235"/>
        <end position="269"/>
    </location>
</feature>
<dbReference type="PRINTS" id="PR00751">
    <property type="entry name" value="THYROLIBRINR"/>
</dbReference>
<keyword evidence="10 14" id="KW-0675">Receptor</keyword>
<feature type="transmembrane region" description="Helical" evidence="16">
    <location>
        <begin position="310"/>
        <end position="333"/>
    </location>
</feature>
<dbReference type="STRING" id="28743.ENSCVAP00000013921"/>
<dbReference type="Pfam" id="PF00001">
    <property type="entry name" value="7tm_1"/>
    <property type="match status" value="1"/>
</dbReference>
<keyword evidence="4" id="KW-1003">Cell membrane</keyword>
<dbReference type="SMART" id="SM01381">
    <property type="entry name" value="7TM_GPCR_Srsx"/>
    <property type="match status" value="1"/>
</dbReference>
<evidence type="ECO:0000256" key="14">
    <source>
        <dbReference type="RuleBase" id="RU000688"/>
    </source>
</evidence>
<keyword evidence="7 14" id="KW-0297">G-protein coupled receptor</keyword>
<feature type="domain" description="G-protein coupled receptors family 1 profile" evidence="17">
    <location>
        <begin position="50"/>
        <end position="330"/>
    </location>
</feature>
<dbReference type="GO" id="GO:0007200">
    <property type="term" value="P:phospholipase C-activating G protein-coupled receptor signaling pathway"/>
    <property type="evidence" value="ECO:0007669"/>
    <property type="project" value="TreeGrafter"/>
</dbReference>
<dbReference type="PRINTS" id="PR00237">
    <property type="entry name" value="GPCRRHODOPSN"/>
</dbReference>
<dbReference type="Proteomes" id="UP000265020">
    <property type="component" value="Unassembled WGS sequence"/>
</dbReference>
<evidence type="ECO:0000313" key="19">
    <source>
        <dbReference type="Proteomes" id="UP000265020"/>
    </source>
</evidence>
<evidence type="ECO:0000256" key="6">
    <source>
        <dbReference type="ARBA" id="ARBA00022989"/>
    </source>
</evidence>
<organism evidence="18 19">
    <name type="scientific">Cyprinodon variegatus</name>
    <name type="common">Sheepshead minnow</name>
    <dbReference type="NCBI Taxonomy" id="28743"/>
    <lineage>
        <taxon>Eukaryota</taxon>
        <taxon>Metazoa</taxon>
        <taxon>Chordata</taxon>
        <taxon>Craniata</taxon>
        <taxon>Vertebrata</taxon>
        <taxon>Euteleostomi</taxon>
        <taxon>Actinopterygii</taxon>
        <taxon>Neopterygii</taxon>
        <taxon>Teleostei</taxon>
        <taxon>Neoteleostei</taxon>
        <taxon>Acanthomorphata</taxon>
        <taxon>Ovalentaria</taxon>
        <taxon>Atherinomorphae</taxon>
        <taxon>Cyprinodontiformes</taxon>
        <taxon>Cyprinodontidae</taxon>
        <taxon>Cyprinodon</taxon>
    </lineage>
</organism>
<evidence type="ECO:0000256" key="12">
    <source>
        <dbReference type="ARBA" id="ARBA00023224"/>
    </source>
</evidence>
<dbReference type="RefSeq" id="XP_015239919.1">
    <property type="nucleotide sequence ID" value="XM_015384433.1"/>
</dbReference>
<dbReference type="FunFam" id="1.20.1070.10:FF:000186">
    <property type="entry name" value="thyrotropin-releasing hormone receptor"/>
    <property type="match status" value="1"/>
</dbReference>
<keyword evidence="5 14" id="KW-0812">Transmembrane</keyword>
<dbReference type="Gene3D" id="1.20.1070.10">
    <property type="entry name" value="Rhodopsin 7-helix transmembrane proteins"/>
    <property type="match status" value="1"/>
</dbReference>
<evidence type="ECO:0000256" key="5">
    <source>
        <dbReference type="ARBA" id="ARBA00022692"/>
    </source>
</evidence>
<reference evidence="18" key="1">
    <citation type="submission" date="2025-08" db="UniProtKB">
        <authorList>
            <consortium name="Ensembl"/>
        </authorList>
    </citation>
    <scope>IDENTIFICATION</scope>
</reference>
<evidence type="ECO:0000256" key="8">
    <source>
        <dbReference type="ARBA" id="ARBA00023136"/>
    </source>
</evidence>
<evidence type="ECO:0000256" key="11">
    <source>
        <dbReference type="ARBA" id="ARBA00023180"/>
    </source>
</evidence>
<dbReference type="GeneTree" id="ENSGT01150000286932"/>
<keyword evidence="6 16" id="KW-1133">Transmembrane helix</keyword>
<keyword evidence="12 14" id="KW-0807">Transducer</keyword>
<evidence type="ECO:0000256" key="15">
    <source>
        <dbReference type="SAM" id="MobiDB-lite"/>
    </source>
</evidence>
<evidence type="ECO:0000256" key="13">
    <source>
        <dbReference type="ARBA" id="ARBA00032251"/>
    </source>
</evidence>
<feature type="transmembrane region" description="Helical" evidence="16">
    <location>
        <begin position="34"/>
        <end position="58"/>
    </location>
</feature>
<dbReference type="InterPro" id="IPR000276">
    <property type="entry name" value="GPCR_Rhodpsn"/>
</dbReference>
<evidence type="ECO:0000256" key="3">
    <source>
        <dbReference type="ARBA" id="ARBA00018873"/>
    </source>
</evidence>
<dbReference type="KEGG" id="cvg:107090843"/>
<evidence type="ECO:0000256" key="9">
    <source>
        <dbReference type="ARBA" id="ARBA00023157"/>
    </source>
</evidence>
<dbReference type="PANTHER" id="PTHR46061:SF6">
    <property type="entry name" value="THYROTROPIN-RELEASING HORMONE RECEPTOR"/>
    <property type="match status" value="1"/>
</dbReference>
<dbReference type="AlphaFoldDB" id="A0A3Q2D5P6"/>
<evidence type="ECO:0000313" key="18">
    <source>
        <dbReference type="Ensembl" id="ENSCVAP00000013921.1"/>
    </source>
</evidence>
<dbReference type="OMA" id="TIITCGY"/>
<evidence type="ECO:0000256" key="4">
    <source>
        <dbReference type="ARBA" id="ARBA00022475"/>
    </source>
</evidence>
<keyword evidence="8 16" id="KW-0472">Membrane</keyword>
<comment type="similarity">
    <text evidence="14">Belongs to the G-protein coupled receptor 1 family.</text>
</comment>
<evidence type="ECO:0000259" key="17">
    <source>
        <dbReference type="PROSITE" id="PS50262"/>
    </source>
</evidence>
<evidence type="ECO:0000256" key="7">
    <source>
        <dbReference type="ARBA" id="ARBA00023040"/>
    </source>
</evidence>
<feature type="transmembrane region" description="Helical" evidence="16">
    <location>
        <begin position="70"/>
        <end position="91"/>
    </location>
</feature>